<gene>
    <name evidence="1" type="ORF">Q8A67_024007</name>
</gene>
<dbReference type="Proteomes" id="UP001187343">
    <property type="component" value="Unassembled WGS sequence"/>
</dbReference>
<proteinExistence type="predicted"/>
<protein>
    <submittedName>
        <fullName evidence="1">Uncharacterized protein</fullName>
    </submittedName>
</protein>
<organism evidence="1 2">
    <name type="scientific">Cirrhinus molitorella</name>
    <name type="common">mud carp</name>
    <dbReference type="NCBI Taxonomy" id="172907"/>
    <lineage>
        <taxon>Eukaryota</taxon>
        <taxon>Metazoa</taxon>
        <taxon>Chordata</taxon>
        <taxon>Craniata</taxon>
        <taxon>Vertebrata</taxon>
        <taxon>Euteleostomi</taxon>
        <taxon>Actinopterygii</taxon>
        <taxon>Neopterygii</taxon>
        <taxon>Teleostei</taxon>
        <taxon>Ostariophysi</taxon>
        <taxon>Cypriniformes</taxon>
        <taxon>Cyprinidae</taxon>
        <taxon>Labeoninae</taxon>
        <taxon>Labeonini</taxon>
        <taxon>Cirrhinus</taxon>
    </lineage>
</organism>
<dbReference type="AlphaFoldDB" id="A0AA88P0Y5"/>
<keyword evidence="2" id="KW-1185">Reference proteome</keyword>
<reference evidence="1" key="1">
    <citation type="submission" date="2023-08" db="EMBL/GenBank/DDBJ databases">
        <title>Chromosome-level Genome Assembly of mud carp (Cirrhinus molitorella).</title>
        <authorList>
            <person name="Liu H."/>
        </authorList>
    </citation>
    <scope>NUCLEOTIDE SEQUENCE</scope>
    <source>
        <strain evidence="1">Prfri</strain>
        <tissue evidence="1">Muscle</tissue>
    </source>
</reference>
<dbReference type="EMBL" id="JAUYZG010000023">
    <property type="protein sequence ID" value="KAK2871480.1"/>
    <property type="molecule type" value="Genomic_DNA"/>
</dbReference>
<name>A0AA88P0Y5_9TELE</name>
<accession>A0AA88P0Y5</accession>
<sequence length="67" mass="7540">MVNSFETKSSCSQHLLTQRGEITPISMRNHQAQRKQPVHRIKMLNAAIDGSPQQCPSLQSNQMASVY</sequence>
<evidence type="ECO:0000313" key="2">
    <source>
        <dbReference type="Proteomes" id="UP001187343"/>
    </source>
</evidence>
<evidence type="ECO:0000313" key="1">
    <source>
        <dbReference type="EMBL" id="KAK2871480.1"/>
    </source>
</evidence>
<comment type="caution">
    <text evidence="1">The sequence shown here is derived from an EMBL/GenBank/DDBJ whole genome shotgun (WGS) entry which is preliminary data.</text>
</comment>